<dbReference type="InterPro" id="IPR036908">
    <property type="entry name" value="RlpA-like_sf"/>
</dbReference>
<dbReference type="CDD" id="cd14485">
    <property type="entry name" value="mltA_like_LT_A"/>
    <property type="match status" value="1"/>
</dbReference>
<evidence type="ECO:0000313" key="8">
    <source>
        <dbReference type="Proteomes" id="UP000283786"/>
    </source>
</evidence>
<dbReference type="EC" id="4.2.2.n1" evidence="2"/>
<sequence>MTLGAPAAYACARLRAALCRSDLKGPPTRAFLLSALTLIAPLHALQAQEADPPTIDAAAEATPGPSPADPQSEAAVQVASPRPVAAPAVLPVPLDLPAEPAPELTYSVLTFADLPGWAGDDHLAALTVFLKTCGDLREADWAAICALGRKQAESPRSARAFFELVFTPVLIQDGAPMVFTGYYEPELAGSRDWDVHYPYPVYALPPEAPSGESWLTRAEIETTGALKHRGLEIGYVGDPVALMFLQIQGSGRITLEDGRQIRLGYAGHNGHDYRSIGQEMVRRGIYDASQVSAPVISNWVRRHPVEGAELLRTNPSYVFFREITDAKPDDGPRGAMNRALSAGRSLAVDPRYVPLGAPVWIEKKGFRAMRRLMVAQDTGSAIKGPQRADVFTGTGRAAGREAQRMRDTGRMVVLLPIQRAYAMLEEGSAL</sequence>
<keyword evidence="8" id="KW-1185">Reference proteome</keyword>
<dbReference type="InterPro" id="IPR010611">
    <property type="entry name" value="3D_dom"/>
</dbReference>
<evidence type="ECO:0000256" key="1">
    <source>
        <dbReference type="ARBA" id="ARBA00001420"/>
    </source>
</evidence>
<dbReference type="SUPFAM" id="SSF50685">
    <property type="entry name" value="Barwin-like endoglucanases"/>
    <property type="match status" value="1"/>
</dbReference>
<proteinExistence type="predicted"/>
<dbReference type="PIRSF" id="PIRSF019422">
    <property type="entry name" value="MltA"/>
    <property type="match status" value="1"/>
</dbReference>
<dbReference type="InterPro" id="IPR005300">
    <property type="entry name" value="MltA_B"/>
</dbReference>
<dbReference type="AlphaFoldDB" id="A0A418SBQ7"/>
<keyword evidence="3" id="KW-0456">Lyase</keyword>
<gene>
    <name evidence="7" type="ORF">PSAL_027360</name>
</gene>
<evidence type="ECO:0000256" key="4">
    <source>
        <dbReference type="ARBA" id="ARBA00023316"/>
    </source>
</evidence>
<dbReference type="Gene3D" id="2.40.240.50">
    <property type="entry name" value="Barwin-like endoglucanases"/>
    <property type="match status" value="1"/>
</dbReference>
<dbReference type="EMBL" id="CP060436">
    <property type="protein sequence ID" value="QPM91483.1"/>
    <property type="molecule type" value="Genomic_DNA"/>
</dbReference>
<dbReference type="CDD" id="cd14668">
    <property type="entry name" value="mlta_B"/>
    <property type="match status" value="1"/>
</dbReference>
<organism evidence="7 8">
    <name type="scientific">Pseudooceanicola algae</name>
    <dbReference type="NCBI Taxonomy" id="1537215"/>
    <lineage>
        <taxon>Bacteria</taxon>
        <taxon>Pseudomonadati</taxon>
        <taxon>Pseudomonadota</taxon>
        <taxon>Alphaproteobacteria</taxon>
        <taxon>Rhodobacterales</taxon>
        <taxon>Paracoccaceae</taxon>
        <taxon>Pseudooceanicola</taxon>
    </lineage>
</organism>
<comment type="catalytic activity">
    <reaction evidence="1">
        <text>Exolytic cleavage of the (1-&gt;4)-beta-glycosidic linkage between N-acetylmuramic acid (MurNAc) and N-acetylglucosamine (GlcNAc) residues in peptidoglycan, from either the reducing or the non-reducing ends of the peptidoglycan chains, with concomitant formation of a 1,6-anhydrobond in the MurNAc residue.</text>
        <dbReference type="EC" id="4.2.2.n1"/>
    </reaction>
</comment>
<dbReference type="OrthoDB" id="9783686at2"/>
<evidence type="ECO:0000256" key="3">
    <source>
        <dbReference type="ARBA" id="ARBA00023239"/>
    </source>
</evidence>
<accession>A0A418SBQ7</accession>
<dbReference type="SMART" id="SM00925">
    <property type="entry name" value="MltA"/>
    <property type="match status" value="1"/>
</dbReference>
<feature type="domain" description="Lytic transglycosylase MltA" evidence="6">
    <location>
        <begin position="186"/>
        <end position="321"/>
    </location>
</feature>
<reference evidence="7 8" key="1">
    <citation type="submission" date="2020-08" db="EMBL/GenBank/DDBJ databases">
        <title>Genome sequence of Rhodobacteraceae bacterium Lw-13e.</title>
        <authorList>
            <person name="Poehlein A."/>
            <person name="Wolter L."/>
            <person name="Daniel R."/>
            <person name="Brinkhoff T."/>
        </authorList>
    </citation>
    <scope>NUCLEOTIDE SEQUENCE [LARGE SCALE GENOMIC DNA]</scope>
    <source>
        <strain evidence="7 8">Lw-13e</strain>
    </source>
</reference>
<protein>
    <recommendedName>
        <fullName evidence="2">peptidoglycan lytic exotransglycosylase</fullName>
        <ecNumber evidence="2">4.2.2.n1</ecNumber>
    </recommendedName>
    <alternativeName>
        <fullName evidence="5">Murein hydrolase A</fullName>
    </alternativeName>
</protein>
<evidence type="ECO:0000256" key="5">
    <source>
        <dbReference type="ARBA" id="ARBA00030918"/>
    </source>
</evidence>
<dbReference type="GO" id="GO:0004553">
    <property type="term" value="F:hydrolase activity, hydrolyzing O-glycosyl compounds"/>
    <property type="evidence" value="ECO:0007669"/>
    <property type="project" value="InterPro"/>
</dbReference>
<dbReference type="PANTHER" id="PTHR30124:SF0">
    <property type="entry name" value="MEMBRANE-BOUND LYTIC MUREIN TRANSGLYCOSYLASE A"/>
    <property type="match status" value="1"/>
</dbReference>
<keyword evidence="4" id="KW-0961">Cell wall biogenesis/degradation</keyword>
<evidence type="ECO:0000259" key="6">
    <source>
        <dbReference type="SMART" id="SM00925"/>
    </source>
</evidence>
<dbReference type="GO" id="GO:0008933">
    <property type="term" value="F:peptidoglycan lytic transglycosylase activity"/>
    <property type="evidence" value="ECO:0007669"/>
    <property type="project" value="TreeGrafter"/>
</dbReference>
<dbReference type="Proteomes" id="UP000283786">
    <property type="component" value="Chromosome"/>
</dbReference>
<name>A0A418SBQ7_9RHOB</name>
<dbReference type="InterPro" id="IPR026044">
    <property type="entry name" value="MltA"/>
</dbReference>
<dbReference type="GO" id="GO:0019867">
    <property type="term" value="C:outer membrane"/>
    <property type="evidence" value="ECO:0007669"/>
    <property type="project" value="InterPro"/>
</dbReference>
<evidence type="ECO:0000256" key="2">
    <source>
        <dbReference type="ARBA" id="ARBA00012587"/>
    </source>
</evidence>
<dbReference type="Pfam" id="PF03562">
    <property type="entry name" value="MltA"/>
    <property type="match status" value="1"/>
</dbReference>
<evidence type="ECO:0000313" key="7">
    <source>
        <dbReference type="EMBL" id="QPM91483.1"/>
    </source>
</evidence>
<dbReference type="Pfam" id="PF06725">
    <property type="entry name" value="3D"/>
    <property type="match status" value="1"/>
</dbReference>
<dbReference type="PANTHER" id="PTHR30124">
    <property type="entry name" value="MEMBRANE-BOUND LYTIC MUREIN TRANSGLYCOSYLASE A"/>
    <property type="match status" value="1"/>
</dbReference>
<dbReference type="KEGG" id="palw:PSAL_027360"/>
<dbReference type="GO" id="GO:0009253">
    <property type="term" value="P:peptidoglycan catabolic process"/>
    <property type="evidence" value="ECO:0007669"/>
    <property type="project" value="TreeGrafter"/>
</dbReference>
<dbReference type="GO" id="GO:0071555">
    <property type="term" value="P:cell wall organization"/>
    <property type="evidence" value="ECO:0007669"/>
    <property type="project" value="UniProtKB-KW"/>
</dbReference>
<dbReference type="GO" id="GO:0009254">
    <property type="term" value="P:peptidoglycan turnover"/>
    <property type="evidence" value="ECO:0007669"/>
    <property type="project" value="InterPro"/>
</dbReference>
<dbReference type="Gene3D" id="2.40.40.10">
    <property type="entry name" value="RlpA-like domain"/>
    <property type="match status" value="2"/>
</dbReference>